<dbReference type="RefSeq" id="WP_013278261.1">
    <property type="nucleotide sequence ID" value="NC_014378.1"/>
</dbReference>
<dbReference type="Gene3D" id="3.10.20.30">
    <property type="match status" value="1"/>
</dbReference>
<feature type="domain" description="2Fe-2S ferredoxin-type" evidence="1">
    <location>
        <begin position="2"/>
        <end position="93"/>
    </location>
</feature>
<dbReference type="AlphaFoldDB" id="D9QQM4"/>
<dbReference type="InterPro" id="IPR040506">
    <property type="entry name" value="RACo_linker"/>
</dbReference>
<dbReference type="CDD" id="cd00207">
    <property type="entry name" value="fer2"/>
    <property type="match status" value="1"/>
</dbReference>
<dbReference type="Pfam" id="PF17651">
    <property type="entry name" value="Raco_middle"/>
    <property type="match status" value="1"/>
</dbReference>
<accession>D9QQM4</accession>
<evidence type="ECO:0000259" key="1">
    <source>
        <dbReference type="PROSITE" id="PS51085"/>
    </source>
</evidence>
<gene>
    <name evidence="2" type="ordered locus">Acear_1302</name>
</gene>
<organism evidence="2 3">
    <name type="scientific">Acetohalobium arabaticum (strain ATCC 49924 / DSM 5501 / Z-7288)</name>
    <dbReference type="NCBI Taxonomy" id="574087"/>
    <lineage>
        <taxon>Bacteria</taxon>
        <taxon>Bacillati</taxon>
        <taxon>Bacillota</taxon>
        <taxon>Clostridia</taxon>
        <taxon>Halanaerobiales</taxon>
        <taxon>Halobacteroidaceae</taxon>
        <taxon>Acetohalobium</taxon>
    </lineage>
</organism>
<keyword evidence="3" id="KW-1185">Reference proteome</keyword>
<dbReference type="SUPFAM" id="SSF54292">
    <property type="entry name" value="2Fe-2S ferredoxin-like"/>
    <property type="match status" value="1"/>
</dbReference>
<dbReference type="PROSITE" id="PS51085">
    <property type="entry name" value="2FE2S_FER_2"/>
    <property type="match status" value="1"/>
</dbReference>
<dbReference type="InterPro" id="IPR001041">
    <property type="entry name" value="2Fe-2S_ferredoxin-type"/>
</dbReference>
<dbReference type="InterPro" id="IPR012675">
    <property type="entry name" value="Beta-grasp_dom_sf"/>
</dbReference>
<dbReference type="STRING" id="574087.Acear_1302"/>
<dbReference type="PANTHER" id="PTHR42895">
    <property type="entry name" value="IRON-SULFUR CLUSTER-BINDING PROTEIN-RELATED"/>
    <property type="match status" value="1"/>
</dbReference>
<dbReference type="KEGG" id="aar:Acear_1302"/>
<dbReference type="InterPro" id="IPR041414">
    <property type="entry name" value="Raco-like_middle"/>
</dbReference>
<dbReference type="OrthoDB" id="9810588at2"/>
<dbReference type="eggNOG" id="COG0633">
    <property type="taxonomic scope" value="Bacteria"/>
</dbReference>
<dbReference type="eggNOG" id="COG3894">
    <property type="taxonomic scope" value="Bacteria"/>
</dbReference>
<name>D9QQM4_ACEAZ</name>
<dbReference type="Gene3D" id="3.10.20.880">
    <property type="match status" value="1"/>
</dbReference>
<dbReference type="InterPro" id="IPR042259">
    <property type="entry name" value="Raco-like_middle_sf"/>
</dbReference>
<reference evidence="2 3" key="1">
    <citation type="journal article" date="2010" name="Stand. Genomic Sci.">
        <title>Complete genome sequence of Acetohalobium arabaticum type strain (Z-7288).</title>
        <authorList>
            <person name="Sikorski J."/>
            <person name="Lapidus A."/>
            <person name="Chertkov O."/>
            <person name="Lucas S."/>
            <person name="Copeland A."/>
            <person name="Glavina Del Rio T."/>
            <person name="Nolan M."/>
            <person name="Tice H."/>
            <person name="Cheng J.F."/>
            <person name="Han C."/>
            <person name="Brambilla E."/>
            <person name="Pitluck S."/>
            <person name="Liolios K."/>
            <person name="Ivanova N."/>
            <person name="Mavromatis K."/>
            <person name="Mikhailova N."/>
            <person name="Pati A."/>
            <person name="Bruce D."/>
            <person name="Detter C."/>
            <person name="Tapia R."/>
            <person name="Goodwin L."/>
            <person name="Chen A."/>
            <person name="Palaniappan K."/>
            <person name="Land M."/>
            <person name="Hauser L."/>
            <person name="Chang Y.J."/>
            <person name="Jeffries C.D."/>
            <person name="Rohde M."/>
            <person name="Goker M."/>
            <person name="Spring S."/>
            <person name="Woyke T."/>
            <person name="Bristow J."/>
            <person name="Eisen J.A."/>
            <person name="Markowitz V."/>
            <person name="Hugenholtz P."/>
            <person name="Kyrpides N.C."/>
            <person name="Klenk H.P."/>
        </authorList>
    </citation>
    <scope>NUCLEOTIDE SEQUENCE [LARGE SCALE GENOMIC DNA]</scope>
    <source>
        <strain evidence="3">ATCC 49924 / DSM 5501 / Z-7288</strain>
    </source>
</reference>
<dbReference type="HOGENOM" id="CLU_019091_0_0_9"/>
<protein>
    <submittedName>
        <fullName evidence="2">Ferredoxin</fullName>
    </submittedName>
</protein>
<proteinExistence type="predicted"/>
<dbReference type="Proteomes" id="UP000001661">
    <property type="component" value="Chromosome"/>
</dbReference>
<dbReference type="InterPro" id="IPR027980">
    <property type="entry name" value="RACo_C"/>
</dbReference>
<evidence type="ECO:0000313" key="2">
    <source>
        <dbReference type="EMBL" id="ADL12815.1"/>
    </source>
</evidence>
<evidence type="ECO:0000313" key="3">
    <source>
        <dbReference type="Proteomes" id="UP000001661"/>
    </source>
</evidence>
<dbReference type="PANTHER" id="PTHR42895:SF2">
    <property type="entry name" value="IRON-SULFUR CLUSTER PROTEIN"/>
    <property type="match status" value="1"/>
</dbReference>
<dbReference type="Gene3D" id="3.30.420.480">
    <property type="entry name" value="Domain of unknown function (DUF4445)"/>
    <property type="match status" value="1"/>
</dbReference>
<dbReference type="Pfam" id="PF14574">
    <property type="entry name" value="RACo_C_ter"/>
    <property type="match status" value="1"/>
</dbReference>
<dbReference type="InterPro" id="IPR052911">
    <property type="entry name" value="Corrinoid_activation_enz"/>
</dbReference>
<dbReference type="Pfam" id="PF17650">
    <property type="entry name" value="RACo_linker"/>
    <property type="match status" value="1"/>
</dbReference>
<dbReference type="GO" id="GO:0051536">
    <property type="term" value="F:iron-sulfur cluster binding"/>
    <property type="evidence" value="ECO:0007669"/>
    <property type="project" value="InterPro"/>
</dbReference>
<dbReference type="EMBL" id="CP002105">
    <property type="protein sequence ID" value="ADL12815.1"/>
    <property type="molecule type" value="Genomic_DNA"/>
</dbReference>
<dbReference type="InterPro" id="IPR036010">
    <property type="entry name" value="2Fe-2S_ferredoxin-like_sf"/>
</dbReference>
<sequence length="644" mass="71346">MPVINFLLDSEKIEFTCDSGTNLMEAVVEAGIELKAVCGGAGSCGKCQVIVKEGEVNQLAQGSLSPDKLKQGYVLACQTEVIEDVRIEIPPESRLSEHQIFVAEEAEDEELLTEKEIQIAEKIELDPLYKRVDLELDEPTLVNNASDLDRLYTGLNQRHDWPGLTTSLSVMEDLASHLRDNNWQTQVSLALANDNYEVSELNAPDYEQPDYGIAVDIGTTTMVLELINLETGESVATSGLYNKQGRYGDDVIGRINYAKQNDDGLDKLHQAVIDTINELIDDVVNKESIDYADIKTAVFAGNTTMSHLFLGIDPNNIRLEPYIPTVNFIPPLQAEELGIKIKEEGWIHYLPGVSSFVGGDITSGVLATEIGKREEITLFIDIGTNGELVLGNQDWLITCSCSAGPAFEGGGIEYGMRAMSGAIEFFEIDEDTYEIKYSTINARPPIGVCGSGLIKLIATLNEVGIINRSGKFESDFEHERLREREYETEFVLVWEEQAGIDEDIVITENDIKNLLRSKGAIYAGIRMMLQNMSLTEDFIEEVLVAGGFGNYINIDDAKKIGLLPDLPNDKFKFVGNTSLKGAKMSLLSKEKFDQVNEIANKMTYLELSAEDQSQEFMDEFVSAQFIPHTDLSLFPSVTETNSDD</sequence>
<dbReference type="Pfam" id="PF00111">
    <property type="entry name" value="Fer2"/>
    <property type="match status" value="1"/>
</dbReference>